<protein>
    <submittedName>
        <fullName evidence="2">Uncharacterized protein</fullName>
    </submittedName>
</protein>
<feature type="signal peptide" evidence="1">
    <location>
        <begin position="1"/>
        <end position="22"/>
    </location>
</feature>
<dbReference type="EMBL" id="CAICTM010001184">
    <property type="protein sequence ID" value="CAB9521340.1"/>
    <property type="molecule type" value="Genomic_DNA"/>
</dbReference>
<proteinExistence type="predicted"/>
<accession>A0A9N8EJ64</accession>
<dbReference type="AlphaFoldDB" id="A0A9N8EJ64"/>
<organism evidence="2 3">
    <name type="scientific">Seminavis robusta</name>
    <dbReference type="NCBI Taxonomy" id="568900"/>
    <lineage>
        <taxon>Eukaryota</taxon>
        <taxon>Sar</taxon>
        <taxon>Stramenopiles</taxon>
        <taxon>Ochrophyta</taxon>
        <taxon>Bacillariophyta</taxon>
        <taxon>Bacillariophyceae</taxon>
        <taxon>Bacillariophycidae</taxon>
        <taxon>Naviculales</taxon>
        <taxon>Naviculaceae</taxon>
        <taxon>Seminavis</taxon>
    </lineage>
</organism>
<dbReference type="Proteomes" id="UP001153069">
    <property type="component" value="Unassembled WGS sequence"/>
</dbReference>
<gene>
    <name evidence="2" type="ORF">SEMRO_1186_G250380.1</name>
</gene>
<reference evidence="2" key="1">
    <citation type="submission" date="2020-06" db="EMBL/GenBank/DDBJ databases">
        <authorList>
            <consortium name="Plant Systems Biology data submission"/>
        </authorList>
    </citation>
    <scope>NUCLEOTIDE SEQUENCE</scope>
    <source>
        <strain evidence="2">D6</strain>
    </source>
</reference>
<comment type="caution">
    <text evidence="2">The sequence shown here is derived from an EMBL/GenBank/DDBJ whole genome shotgun (WGS) entry which is preliminary data.</text>
</comment>
<keyword evidence="3" id="KW-1185">Reference proteome</keyword>
<evidence type="ECO:0000313" key="2">
    <source>
        <dbReference type="EMBL" id="CAB9521340.1"/>
    </source>
</evidence>
<evidence type="ECO:0000313" key="3">
    <source>
        <dbReference type="Proteomes" id="UP001153069"/>
    </source>
</evidence>
<feature type="chain" id="PRO_5040161394" evidence="1">
    <location>
        <begin position="23"/>
        <end position="67"/>
    </location>
</feature>
<keyword evidence="1" id="KW-0732">Signal</keyword>
<name>A0A9N8EJ64_9STRA</name>
<evidence type="ECO:0000256" key="1">
    <source>
        <dbReference type="SAM" id="SignalP"/>
    </source>
</evidence>
<sequence>MKTKLLWNTLALWASASTVVNAEDDYDDFGLSDSSEDDDSAVVKLTEADFFEKTVNKRVFLKFYDPM</sequence>